<accession>A0A7W6PSL3</accession>
<feature type="domain" description="HTH gntR-type" evidence="6">
    <location>
        <begin position="1"/>
        <end position="44"/>
    </location>
</feature>
<evidence type="ECO:0000256" key="3">
    <source>
        <dbReference type="ARBA" id="ARBA00023015"/>
    </source>
</evidence>
<dbReference type="InterPro" id="IPR036390">
    <property type="entry name" value="WH_DNA-bd_sf"/>
</dbReference>
<evidence type="ECO:0000256" key="5">
    <source>
        <dbReference type="ARBA" id="ARBA00023163"/>
    </source>
</evidence>
<dbReference type="GO" id="GO:0003677">
    <property type="term" value="F:DNA binding"/>
    <property type="evidence" value="ECO:0007669"/>
    <property type="project" value="UniProtKB-KW"/>
</dbReference>
<evidence type="ECO:0000256" key="1">
    <source>
        <dbReference type="ARBA" id="ARBA00005384"/>
    </source>
</evidence>
<gene>
    <name evidence="7" type="ORF">GGQ72_002779</name>
</gene>
<evidence type="ECO:0000256" key="4">
    <source>
        <dbReference type="ARBA" id="ARBA00023125"/>
    </source>
</evidence>
<protein>
    <submittedName>
        <fullName evidence="7">DNA-binding transcriptional MocR family regulator</fullName>
    </submittedName>
</protein>
<dbReference type="Gene3D" id="1.10.10.10">
    <property type="entry name" value="Winged helix-like DNA-binding domain superfamily/Winged helix DNA-binding domain"/>
    <property type="match status" value="1"/>
</dbReference>
<dbReference type="Pfam" id="PF00155">
    <property type="entry name" value="Aminotran_1_2"/>
    <property type="match status" value="1"/>
</dbReference>
<dbReference type="CDD" id="cd00609">
    <property type="entry name" value="AAT_like"/>
    <property type="match status" value="1"/>
</dbReference>
<keyword evidence="4 7" id="KW-0238">DNA-binding</keyword>
<dbReference type="InterPro" id="IPR015424">
    <property type="entry name" value="PyrdxlP-dep_Trfase"/>
</dbReference>
<proteinExistence type="inferred from homology"/>
<dbReference type="InterPro" id="IPR051446">
    <property type="entry name" value="HTH_trans_reg/aminotransferase"/>
</dbReference>
<dbReference type="InterPro" id="IPR004839">
    <property type="entry name" value="Aminotransferase_I/II_large"/>
</dbReference>
<dbReference type="Proteomes" id="UP000519897">
    <property type="component" value="Unassembled WGS sequence"/>
</dbReference>
<dbReference type="GO" id="GO:0030170">
    <property type="term" value="F:pyridoxal phosphate binding"/>
    <property type="evidence" value="ECO:0007669"/>
    <property type="project" value="InterPro"/>
</dbReference>
<dbReference type="InterPro" id="IPR000524">
    <property type="entry name" value="Tscrpt_reg_HTH_GntR"/>
</dbReference>
<evidence type="ECO:0000313" key="7">
    <source>
        <dbReference type="EMBL" id="MBB4144222.1"/>
    </source>
</evidence>
<dbReference type="Gene3D" id="3.90.1150.10">
    <property type="entry name" value="Aspartate Aminotransferase, domain 1"/>
    <property type="match status" value="1"/>
</dbReference>
<dbReference type="InterPro" id="IPR015422">
    <property type="entry name" value="PyrdxlP-dep_Trfase_small"/>
</dbReference>
<evidence type="ECO:0000313" key="8">
    <source>
        <dbReference type="Proteomes" id="UP000519897"/>
    </source>
</evidence>
<organism evidence="7 8">
    <name type="scientific">Rhizobium rhizoryzae</name>
    <dbReference type="NCBI Taxonomy" id="451876"/>
    <lineage>
        <taxon>Bacteria</taxon>
        <taxon>Pseudomonadati</taxon>
        <taxon>Pseudomonadota</taxon>
        <taxon>Alphaproteobacteria</taxon>
        <taxon>Hyphomicrobiales</taxon>
        <taxon>Rhizobiaceae</taxon>
        <taxon>Rhizobium/Agrobacterium group</taxon>
        <taxon>Rhizobium</taxon>
    </lineage>
</organism>
<dbReference type="PROSITE" id="PS50949">
    <property type="entry name" value="HTH_GNTR"/>
    <property type="match status" value="1"/>
</dbReference>
<dbReference type="PANTHER" id="PTHR46577">
    <property type="entry name" value="HTH-TYPE TRANSCRIPTIONAL REGULATORY PROTEIN GABR"/>
    <property type="match status" value="1"/>
</dbReference>
<dbReference type="AlphaFoldDB" id="A0A7W6PSL3"/>
<keyword evidence="8" id="KW-1185">Reference proteome</keyword>
<dbReference type="InterPro" id="IPR036388">
    <property type="entry name" value="WH-like_DNA-bd_sf"/>
</dbReference>
<comment type="similarity">
    <text evidence="1">In the C-terminal section; belongs to the class-I pyridoxal-phosphate-dependent aminotransferase family.</text>
</comment>
<evidence type="ECO:0000259" key="6">
    <source>
        <dbReference type="PROSITE" id="PS50949"/>
    </source>
</evidence>
<comment type="caution">
    <text evidence="7">The sequence shown here is derived from an EMBL/GenBank/DDBJ whole genome shotgun (WGS) entry which is preliminary data.</text>
</comment>
<dbReference type="EMBL" id="JACIEC010000003">
    <property type="protein sequence ID" value="MBB4144222.1"/>
    <property type="molecule type" value="Genomic_DNA"/>
</dbReference>
<dbReference type="InterPro" id="IPR015421">
    <property type="entry name" value="PyrdxlP-dep_Trfase_major"/>
</dbReference>
<sequence length="419" mass="45318">MPAHRDLAYRLGVGVGSVSRAYLDLERRGLVRSEHGRGMFVSVQAVRERGYTDLSVNVPPQLLGQQILVASFQALARDVTAEDFGHYRPAAGNSDDRRMIAGWLHQVGIDTAIERILITNGAQHALSVAFYAACGPGGTLFTEEVTYPGAIQAAKYLGCKLVGLPIDEQGLIPAHLDSALAASDRTSHRVIYVTPTLHNPTTATMGMTRRQEIVDVCRAHDVLIVEDDVYSLFTPSDCKPLVTFAPERVFYINGFSKMVSPGLRIGIIVAPLAFADRSRSGLQATTSMASPIFCMLLNFWLREGVIASVRATVREEAEQRVRLARHHLPDACLPRDGGSLHAWLPMSSLAAEQVANRAAASGILVSPPSIFMVDCQQPKTGVRLCLGAPKRSELDAALALLAKISSQPLVVTSENFIGV</sequence>
<evidence type="ECO:0000256" key="2">
    <source>
        <dbReference type="ARBA" id="ARBA00022898"/>
    </source>
</evidence>
<dbReference type="SUPFAM" id="SSF46785">
    <property type="entry name" value="Winged helix' DNA-binding domain"/>
    <property type="match status" value="1"/>
</dbReference>
<keyword evidence="5" id="KW-0804">Transcription</keyword>
<dbReference type="Gene3D" id="3.40.640.10">
    <property type="entry name" value="Type I PLP-dependent aspartate aminotransferase-like (Major domain)"/>
    <property type="match status" value="1"/>
</dbReference>
<reference evidence="7 8" key="1">
    <citation type="submission" date="2020-08" db="EMBL/GenBank/DDBJ databases">
        <title>Genomic Encyclopedia of Type Strains, Phase IV (KMG-IV): sequencing the most valuable type-strain genomes for metagenomic binning, comparative biology and taxonomic classification.</title>
        <authorList>
            <person name="Goeker M."/>
        </authorList>
    </citation>
    <scope>NUCLEOTIDE SEQUENCE [LARGE SCALE GENOMIC DNA]</scope>
    <source>
        <strain evidence="7 8">DSM 29514</strain>
    </source>
</reference>
<keyword evidence="3" id="KW-0805">Transcription regulation</keyword>
<dbReference type="SUPFAM" id="SSF53383">
    <property type="entry name" value="PLP-dependent transferases"/>
    <property type="match status" value="1"/>
</dbReference>
<dbReference type="Pfam" id="PF00392">
    <property type="entry name" value="GntR"/>
    <property type="match status" value="1"/>
</dbReference>
<dbReference type="PANTHER" id="PTHR46577:SF1">
    <property type="entry name" value="HTH-TYPE TRANSCRIPTIONAL REGULATORY PROTEIN GABR"/>
    <property type="match status" value="1"/>
</dbReference>
<name>A0A7W6PSL3_9HYPH</name>
<dbReference type="GO" id="GO:0003700">
    <property type="term" value="F:DNA-binding transcription factor activity"/>
    <property type="evidence" value="ECO:0007669"/>
    <property type="project" value="InterPro"/>
</dbReference>
<keyword evidence="2" id="KW-0663">Pyridoxal phosphate</keyword>